<dbReference type="AlphaFoldDB" id="A0AAE0TWC8"/>
<reference evidence="2" key="2">
    <citation type="submission" date="2023-06" db="EMBL/GenBank/DDBJ databases">
        <authorList>
            <consortium name="Lawrence Berkeley National Laboratory"/>
            <person name="Haridas S."/>
            <person name="Hensen N."/>
            <person name="Bonometti L."/>
            <person name="Westerberg I."/>
            <person name="Brannstrom I.O."/>
            <person name="Guillou S."/>
            <person name="Cros-Aarteil S."/>
            <person name="Calhoun S."/>
            <person name="Kuo A."/>
            <person name="Mondo S."/>
            <person name="Pangilinan J."/>
            <person name="Riley R."/>
            <person name="LaButti K."/>
            <person name="Andreopoulos B."/>
            <person name="Lipzen A."/>
            <person name="Chen C."/>
            <person name="Yanf M."/>
            <person name="Daum C."/>
            <person name="Ng V."/>
            <person name="Clum A."/>
            <person name="Steindorff A."/>
            <person name="Ohm R."/>
            <person name="Martin F."/>
            <person name="Silar P."/>
            <person name="Natvig D."/>
            <person name="Lalanne C."/>
            <person name="Gautier V."/>
            <person name="Ament-velasquez S.L."/>
            <person name="Kruys A."/>
            <person name="Hutchinson M.I."/>
            <person name="Powell A.J."/>
            <person name="Barry K."/>
            <person name="Miller A.N."/>
            <person name="Grigoriev I.V."/>
            <person name="Debuchy R."/>
            <person name="Gladieux P."/>
            <person name="Thoren M.H."/>
            <person name="Johannesson H."/>
        </authorList>
    </citation>
    <scope>NUCLEOTIDE SEQUENCE</scope>
    <source>
        <strain evidence="2">CBS 232.78</strain>
    </source>
</reference>
<feature type="chain" id="PRO_5042169200" evidence="1">
    <location>
        <begin position="32"/>
        <end position="207"/>
    </location>
</feature>
<evidence type="ECO:0000313" key="3">
    <source>
        <dbReference type="Proteomes" id="UP001285441"/>
    </source>
</evidence>
<protein>
    <submittedName>
        <fullName evidence="2">Uncharacterized protein</fullName>
    </submittedName>
</protein>
<proteinExistence type="predicted"/>
<name>A0AAE0TWC8_9PEZI</name>
<dbReference type="Proteomes" id="UP001285441">
    <property type="component" value="Unassembled WGS sequence"/>
</dbReference>
<accession>A0AAE0TWC8</accession>
<reference evidence="2" key="1">
    <citation type="journal article" date="2023" name="Mol. Phylogenet. Evol.">
        <title>Genome-scale phylogeny and comparative genomics of the fungal order Sordariales.</title>
        <authorList>
            <person name="Hensen N."/>
            <person name="Bonometti L."/>
            <person name="Westerberg I."/>
            <person name="Brannstrom I.O."/>
            <person name="Guillou S."/>
            <person name="Cros-Aarteil S."/>
            <person name="Calhoun S."/>
            <person name="Haridas S."/>
            <person name="Kuo A."/>
            <person name="Mondo S."/>
            <person name="Pangilinan J."/>
            <person name="Riley R."/>
            <person name="LaButti K."/>
            <person name="Andreopoulos B."/>
            <person name="Lipzen A."/>
            <person name="Chen C."/>
            <person name="Yan M."/>
            <person name="Daum C."/>
            <person name="Ng V."/>
            <person name="Clum A."/>
            <person name="Steindorff A."/>
            <person name="Ohm R.A."/>
            <person name="Martin F."/>
            <person name="Silar P."/>
            <person name="Natvig D.O."/>
            <person name="Lalanne C."/>
            <person name="Gautier V."/>
            <person name="Ament-Velasquez S.L."/>
            <person name="Kruys A."/>
            <person name="Hutchinson M.I."/>
            <person name="Powell A.J."/>
            <person name="Barry K."/>
            <person name="Miller A.N."/>
            <person name="Grigoriev I.V."/>
            <person name="Debuchy R."/>
            <person name="Gladieux P."/>
            <person name="Hiltunen Thoren M."/>
            <person name="Johannesson H."/>
        </authorList>
    </citation>
    <scope>NUCLEOTIDE SEQUENCE</scope>
    <source>
        <strain evidence="2">CBS 232.78</strain>
    </source>
</reference>
<keyword evidence="3" id="KW-1185">Reference proteome</keyword>
<feature type="signal peptide" evidence="1">
    <location>
        <begin position="1"/>
        <end position="31"/>
    </location>
</feature>
<organism evidence="2 3">
    <name type="scientific">Podospora didyma</name>
    <dbReference type="NCBI Taxonomy" id="330526"/>
    <lineage>
        <taxon>Eukaryota</taxon>
        <taxon>Fungi</taxon>
        <taxon>Dikarya</taxon>
        <taxon>Ascomycota</taxon>
        <taxon>Pezizomycotina</taxon>
        <taxon>Sordariomycetes</taxon>
        <taxon>Sordariomycetidae</taxon>
        <taxon>Sordariales</taxon>
        <taxon>Podosporaceae</taxon>
        <taxon>Podospora</taxon>
    </lineage>
</organism>
<evidence type="ECO:0000313" key="2">
    <source>
        <dbReference type="EMBL" id="KAK3381952.1"/>
    </source>
</evidence>
<keyword evidence="1" id="KW-0732">Signal</keyword>
<dbReference type="EMBL" id="JAULSW010000005">
    <property type="protein sequence ID" value="KAK3381952.1"/>
    <property type="molecule type" value="Genomic_DNA"/>
</dbReference>
<gene>
    <name evidence="2" type="ORF">B0H63DRAFT_216693</name>
</gene>
<comment type="caution">
    <text evidence="2">The sequence shown here is derived from an EMBL/GenBank/DDBJ whole genome shotgun (WGS) entry which is preliminary data.</text>
</comment>
<evidence type="ECO:0000256" key="1">
    <source>
        <dbReference type="SAM" id="SignalP"/>
    </source>
</evidence>
<sequence length="207" mass="21856">MWQQQQQQQQYRCLVSLVLLFLLGAPALVNGLDDVPAGGQVQEDNGQVNINDDPTSNTTTTHLPITATIFSGVPGPKDCRGSVMVKLDVPPPVENGVRTLAQCYNMPVPAGCGNFVANKDDGCEARLFAESNCAMYTNTAVFVPEPRAVGGHWRSMSIQCGIPAPDPATLGSPPLANLLQNAKKGPRKSSAARRAAAAAAAAELPYE</sequence>